<accession>A0AAU7CD87</accession>
<dbReference type="EMBL" id="CP155447">
    <property type="protein sequence ID" value="XBH03289.1"/>
    <property type="molecule type" value="Genomic_DNA"/>
</dbReference>
<protein>
    <recommendedName>
        <fullName evidence="3">DUF805 domain-containing protein</fullName>
    </recommendedName>
</protein>
<reference evidence="2" key="1">
    <citation type="submission" date="2024-05" db="EMBL/GenBank/DDBJ databases">
        <title>Planctomycetes of the genus Singulisphaera possess chitinolytic capabilities.</title>
        <authorList>
            <person name="Ivanova A."/>
        </authorList>
    </citation>
    <scope>NUCLEOTIDE SEQUENCE</scope>
    <source>
        <strain evidence="2">Ch08T</strain>
    </source>
</reference>
<evidence type="ECO:0000313" key="2">
    <source>
        <dbReference type="EMBL" id="XBH03289.1"/>
    </source>
</evidence>
<gene>
    <name evidence="2" type="ORF">V5E97_34020</name>
</gene>
<evidence type="ECO:0008006" key="3">
    <source>
        <dbReference type="Google" id="ProtNLM"/>
    </source>
</evidence>
<dbReference type="RefSeq" id="WP_406696026.1">
    <property type="nucleotide sequence ID" value="NZ_CP155447.1"/>
</dbReference>
<keyword evidence="1" id="KW-0812">Transmembrane</keyword>
<name>A0AAU7CD87_9BACT</name>
<dbReference type="AlphaFoldDB" id="A0AAU7CD87"/>
<keyword evidence="1" id="KW-1133">Transmembrane helix</keyword>
<evidence type="ECO:0000256" key="1">
    <source>
        <dbReference type="SAM" id="Phobius"/>
    </source>
</evidence>
<feature type="transmembrane region" description="Helical" evidence="1">
    <location>
        <begin position="34"/>
        <end position="55"/>
    </location>
</feature>
<sequence length="72" mass="8012">MYLGPMEVIIVASTGLLYLWPVWRICRKAGFPGAIGLLALVPFANIGLLLFLAFAEWPATRHAKPIDRDPDF</sequence>
<proteinExistence type="predicted"/>
<keyword evidence="1" id="KW-0472">Membrane</keyword>
<organism evidence="2">
    <name type="scientific">Singulisphaera sp. Ch08</name>
    <dbReference type="NCBI Taxonomy" id="3120278"/>
    <lineage>
        <taxon>Bacteria</taxon>
        <taxon>Pseudomonadati</taxon>
        <taxon>Planctomycetota</taxon>
        <taxon>Planctomycetia</taxon>
        <taxon>Isosphaerales</taxon>
        <taxon>Isosphaeraceae</taxon>
        <taxon>Singulisphaera</taxon>
    </lineage>
</organism>